<dbReference type="Pfam" id="PF08389">
    <property type="entry name" value="Xpo1"/>
    <property type="match status" value="1"/>
</dbReference>
<dbReference type="GO" id="GO:0016363">
    <property type="term" value="C:nuclear matrix"/>
    <property type="evidence" value="ECO:0007669"/>
    <property type="project" value="TreeGrafter"/>
</dbReference>
<dbReference type="GO" id="GO:0071528">
    <property type="term" value="P:tRNA re-export from nucleus"/>
    <property type="evidence" value="ECO:0007669"/>
    <property type="project" value="UniProtKB-UniRule"/>
</dbReference>
<evidence type="ECO:0000256" key="6">
    <source>
        <dbReference type="ARBA" id="ARBA00022555"/>
    </source>
</evidence>
<comment type="similarity">
    <text evidence="2 13">Belongs to the exportin family.</text>
</comment>
<dbReference type="GO" id="GO:0031267">
    <property type="term" value="F:small GTPase binding"/>
    <property type="evidence" value="ECO:0007669"/>
    <property type="project" value="InterPro"/>
</dbReference>
<evidence type="ECO:0000313" key="16">
    <source>
        <dbReference type="EMBL" id="KAB5564005.1"/>
    </source>
</evidence>
<feature type="domain" description="Exportin-1/Importin-beta-like" evidence="14">
    <location>
        <begin position="110"/>
        <end position="262"/>
    </location>
</feature>
<evidence type="ECO:0000256" key="1">
    <source>
        <dbReference type="ARBA" id="ARBA00004496"/>
    </source>
</evidence>
<keyword evidence="10 13" id="KW-0539">Nucleus</keyword>
<evidence type="ECO:0000256" key="4">
    <source>
        <dbReference type="ARBA" id="ARBA00022448"/>
    </source>
</evidence>
<feature type="domain" description="Exportin-T C-terminal" evidence="15">
    <location>
        <begin position="327"/>
        <end position="968"/>
    </location>
</feature>
<dbReference type="InterPro" id="IPR016024">
    <property type="entry name" value="ARM-type_fold"/>
</dbReference>
<dbReference type="PANTHER" id="PTHR15952:SF11">
    <property type="entry name" value="EXPORTIN-T"/>
    <property type="match status" value="1"/>
</dbReference>
<dbReference type="InterPro" id="IPR013598">
    <property type="entry name" value="Exportin-1/Importin-b-like"/>
</dbReference>
<evidence type="ECO:0000256" key="8">
    <source>
        <dbReference type="ARBA" id="ARBA00022884"/>
    </source>
</evidence>
<keyword evidence="5 13" id="KW-0963">Cytoplasm</keyword>
<evidence type="ECO:0000256" key="10">
    <source>
        <dbReference type="ARBA" id="ARBA00023242"/>
    </source>
</evidence>
<comment type="caution">
    <text evidence="16">The sequence shown here is derived from an EMBL/GenBank/DDBJ whole genome shotgun (WGS) entry which is preliminary data.</text>
</comment>
<dbReference type="Proteomes" id="UP000326939">
    <property type="component" value="Chromosome 3"/>
</dbReference>
<evidence type="ECO:0000256" key="13">
    <source>
        <dbReference type="RuleBase" id="RU366037"/>
    </source>
</evidence>
<dbReference type="GO" id="GO:0000049">
    <property type="term" value="F:tRNA binding"/>
    <property type="evidence" value="ECO:0007669"/>
    <property type="project" value="UniProtKB-UniRule"/>
</dbReference>
<evidence type="ECO:0000256" key="2">
    <source>
        <dbReference type="ARBA" id="ARBA00009466"/>
    </source>
</evidence>
<dbReference type="Pfam" id="PF19282">
    <property type="entry name" value="Exportin-T"/>
    <property type="match status" value="1"/>
</dbReference>
<keyword evidence="4 13" id="KW-0813">Transport</keyword>
<dbReference type="GO" id="GO:0008033">
    <property type="term" value="P:tRNA processing"/>
    <property type="evidence" value="ECO:0007669"/>
    <property type="project" value="UniProtKB-KW"/>
</dbReference>
<dbReference type="GO" id="GO:0005643">
    <property type="term" value="C:nuclear pore"/>
    <property type="evidence" value="ECO:0007669"/>
    <property type="project" value="TreeGrafter"/>
</dbReference>
<comment type="subcellular location">
    <subcellularLocation>
        <location evidence="1 13">Cytoplasm</location>
    </subcellularLocation>
    <subcellularLocation>
        <location evidence="13">Nucleus</location>
    </subcellularLocation>
    <text evidence="13">Shuttles between the nucleus and the cytoplasm.</text>
</comment>
<dbReference type="PANTHER" id="PTHR15952">
    <property type="entry name" value="EXPORTIN-T/LOS1"/>
    <property type="match status" value="1"/>
</dbReference>
<comment type="function">
    <text evidence="13">tRNA nucleus export receptor which facilitates tRNA translocation across the nuclear pore complex.</text>
</comment>
<evidence type="ECO:0000259" key="14">
    <source>
        <dbReference type="Pfam" id="PF08389"/>
    </source>
</evidence>
<dbReference type="InterPro" id="IPR011989">
    <property type="entry name" value="ARM-like"/>
</dbReference>
<keyword evidence="17" id="KW-1185">Reference proteome</keyword>
<evidence type="ECO:0000313" key="17">
    <source>
        <dbReference type="Proteomes" id="UP000326939"/>
    </source>
</evidence>
<dbReference type="GO" id="GO:0005737">
    <property type="term" value="C:cytoplasm"/>
    <property type="evidence" value="ECO:0007669"/>
    <property type="project" value="UniProtKB-SubCell"/>
</dbReference>
<gene>
    <name evidence="16" type="ORF">DKX38_004059</name>
</gene>
<keyword evidence="8 13" id="KW-0694">RNA-binding</keyword>
<name>A0A5N5N967_9ROSI</name>
<reference evidence="17" key="1">
    <citation type="journal article" date="2019" name="Gigascience">
        <title>De novo genome assembly of the endangered Acer yangbiense, a plant species with extremely small populations endemic to Yunnan Province, China.</title>
        <authorList>
            <person name="Yang J."/>
            <person name="Wariss H.M."/>
            <person name="Tao L."/>
            <person name="Zhang R."/>
            <person name="Yun Q."/>
            <person name="Hollingsworth P."/>
            <person name="Dao Z."/>
            <person name="Luo G."/>
            <person name="Guo H."/>
            <person name="Ma Y."/>
            <person name="Sun W."/>
        </authorList>
    </citation>
    <scope>NUCLEOTIDE SEQUENCE [LARGE SCALE GENOMIC DNA]</scope>
    <source>
        <strain evidence="17">cv. br00</strain>
    </source>
</reference>
<dbReference type="InterPro" id="IPR040017">
    <property type="entry name" value="XPOT"/>
</dbReference>
<proteinExistence type="inferred from homology"/>
<keyword evidence="7" id="KW-0819">tRNA processing</keyword>
<keyword evidence="9" id="KW-0675">Receptor</keyword>
<sequence length="1056" mass="119269">MDDVEKAILISFEESGAIDSALKSQAVSFCQQIKETPTVCRICIEKLCFCNIVQVQFWCLQTLHEVIRVKYAMLSLEEKDFIRKSVFSMCCFDLIDDKNNNAVRILEGGPAFIKNKLAQVFVTLVYFEYPLIWSSVFVDFLPHLRKGAVVIDMFCRILNALDDELISLDYPRTPEEMGVAGRVKDAIRQQCIAQIVNVWYEIVSMYRNSDLDLCSNVLESMRRYISWIDIGLIVNDAFIPLLFQLILVGGGSEQLQGAAAGCVLAVVSKRMDHQSKLAILQNLQINRVFGLVTGDIDSELVSKVAALITGYAAEVLECYKRVNTEDAKSVSLELLNEVLPSVFYVMQNCEVDTTFSIVQFLSCYVATMKSLSPLREKQLHHVGRMLEVICAQIRYDPIYRDNLDMLDKIGREEEETMVEYRKDLFVLLRSVGRVAPDVTQMFIRNSLVSCISSVSERNVEEVEASLSLLYALGESLSDEAIKTGSGLLSELVPTLISTRFQCHSNRLVALVYLDTITRYIKFVQEHTEYVPMVLTAFLDERGIHHPNFHVRRRASYLFMRVVKLLKAKLVPFIESILQSLQDTVARFTSLNHTSNDFSGSEDGSHIFEAIGLLIGMEDIPSEKQSDYLSSLLTPLCHQVETLLINANALSQEESPVKIANIQQVIMAINALSKGFSERLVTASRPAIGVMFKKTLDVLLQILVVFPKIEPLRNKVTSFIHRMVDTLGASVFPFLPKALGQLLAESEPKEMVGFLVLLNQLICKFSNSVHDIVEEVFPAIAGRIFSLIPTEPFPSGHGTNSEEIRELQELQKTCYTFLHVITTHDLSSVFLSPKSRDYLDKMMQLLLQSACHHEDILVRKACVQIFIRLIKDWCTRPDVELKVPGFRSFIIDGFATNCCFYSALDKSFEFHDANTLILFGEIVLAQKVMYEKFGDGFLHFVTNCFTTAHCPQDVAAQYCQKLKFETSSFLVWLKMEGRHLSGLGAMANPPILSFNKAPSRQSSEGTDMKVLHVNSTSSLLYGQRDQVYDSTGDPPDRRRHDMVVDPISTEKLTRMRV</sequence>
<dbReference type="InterPro" id="IPR045546">
    <property type="entry name" value="Exportin-T_C"/>
</dbReference>
<accession>A0A5N5N967</accession>
<dbReference type="FunFam" id="1.25.10.10:FF:000295">
    <property type="entry name" value="Exportin-T"/>
    <property type="match status" value="1"/>
</dbReference>
<evidence type="ECO:0000256" key="5">
    <source>
        <dbReference type="ARBA" id="ARBA00022490"/>
    </source>
</evidence>
<dbReference type="SUPFAM" id="SSF48371">
    <property type="entry name" value="ARM repeat"/>
    <property type="match status" value="1"/>
</dbReference>
<evidence type="ECO:0000259" key="15">
    <source>
        <dbReference type="Pfam" id="PF19282"/>
    </source>
</evidence>
<dbReference type="EMBL" id="VDCV01000003">
    <property type="protein sequence ID" value="KAB5564005.1"/>
    <property type="molecule type" value="Genomic_DNA"/>
</dbReference>
<organism evidence="16 17">
    <name type="scientific">Salix brachista</name>
    <dbReference type="NCBI Taxonomy" id="2182728"/>
    <lineage>
        <taxon>Eukaryota</taxon>
        <taxon>Viridiplantae</taxon>
        <taxon>Streptophyta</taxon>
        <taxon>Embryophyta</taxon>
        <taxon>Tracheophyta</taxon>
        <taxon>Spermatophyta</taxon>
        <taxon>Magnoliopsida</taxon>
        <taxon>eudicotyledons</taxon>
        <taxon>Gunneridae</taxon>
        <taxon>Pentapetalae</taxon>
        <taxon>rosids</taxon>
        <taxon>fabids</taxon>
        <taxon>Malpighiales</taxon>
        <taxon>Salicaceae</taxon>
        <taxon>Saliceae</taxon>
        <taxon>Salix</taxon>
    </lineage>
</organism>
<evidence type="ECO:0000256" key="3">
    <source>
        <dbReference type="ARBA" id="ARBA00018928"/>
    </source>
</evidence>
<evidence type="ECO:0000256" key="12">
    <source>
        <dbReference type="ARBA" id="ARBA00032199"/>
    </source>
</evidence>
<evidence type="ECO:0000256" key="11">
    <source>
        <dbReference type="ARBA" id="ARBA00029784"/>
    </source>
</evidence>
<evidence type="ECO:0000256" key="7">
    <source>
        <dbReference type="ARBA" id="ARBA00022694"/>
    </source>
</evidence>
<dbReference type="AlphaFoldDB" id="A0A5N5N967"/>
<evidence type="ECO:0000256" key="9">
    <source>
        <dbReference type="ARBA" id="ARBA00023170"/>
    </source>
</evidence>
<dbReference type="Gene3D" id="1.25.10.10">
    <property type="entry name" value="Leucine-rich Repeat Variant"/>
    <property type="match status" value="1"/>
</dbReference>
<keyword evidence="6 13" id="KW-0820">tRNA-binding</keyword>
<protein>
    <recommendedName>
        <fullName evidence="3 13">Exportin-T</fullName>
    </recommendedName>
    <alternativeName>
        <fullName evidence="11 13">Exportin(tRNA)</fullName>
    </alternativeName>
    <alternativeName>
        <fullName evidence="12 13">tRNA exportin</fullName>
    </alternativeName>
</protein>